<gene>
    <name evidence="1" type="ORF">OLEA9_A024324</name>
</gene>
<protein>
    <submittedName>
        <fullName evidence="1">Uncharacterized protein</fullName>
    </submittedName>
</protein>
<evidence type="ECO:0000313" key="2">
    <source>
        <dbReference type="Proteomes" id="UP000594638"/>
    </source>
</evidence>
<dbReference type="Gramene" id="OE9A024324T1">
    <property type="protein sequence ID" value="OE9A024324C1"/>
    <property type="gene ID" value="OE9A024324"/>
</dbReference>
<evidence type="ECO:0000313" key="1">
    <source>
        <dbReference type="EMBL" id="CAA2984856.1"/>
    </source>
</evidence>
<reference evidence="1 2" key="1">
    <citation type="submission" date="2019-12" db="EMBL/GenBank/DDBJ databases">
        <authorList>
            <person name="Alioto T."/>
            <person name="Alioto T."/>
            <person name="Gomez Garrido J."/>
        </authorList>
    </citation>
    <scope>NUCLEOTIDE SEQUENCE [LARGE SCALE GENOMIC DNA]</scope>
</reference>
<proteinExistence type="predicted"/>
<accession>A0A8S0S0T4</accession>
<keyword evidence="2" id="KW-1185">Reference proteome</keyword>
<dbReference type="Proteomes" id="UP000594638">
    <property type="component" value="Unassembled WGS sequence"/>
</dbReference>
<dbReference type="EMBL" id="CACTIH010003780">
    <property type="protein sequence ID" value="CAA2984856.1"/>
    <property type="molecule type" value="Genomic_DNA"/>
</dbReference>
<organism evidence="1 2">
    <name type="scientific">Olea europaea subsp. europaea</name>
    <dbReference type="NCBI Taxonomy" id="158383"/>
    <lineage>
        <taxon>Eukaryota</taxon>
        <taxon>Viridiplantae</taxon>
        <taxon>Streptophyta</taxon>
        <taxon>Embryophyta</taxon>
        <taxon>Tracheophyta</taxon>
        <taxon>Spermatophyta</taxon>
        <taxon>Magnoliopsida</taxon>
        <taxon>eudicotyledons</taxon>
        <taxon>Gunneridae</taxon>
        <taxon>Pentapetalae</taxon>
        <taxon>asterids</taxon>
        <taxon>lamiids</taxon>
        <taxon>Lamiales</taxon>
        <taxon>Oleaceae</taxon>
        <taxon>Oleeae</taxon>
        <taxon>Olea</taxon>
    </lineage>
</organism>
<dbReference type="OrthoDB" id="1694156at2759"/>
<sequence length="189" mass="21275">MDKIIRRSSNRTSEYGLGQIEAPGVGDQEHHVAGIEYTLPDVLHSEEIQKRVDYIISDVLTTTKTVENEGSPTAEPTSKLLVKQVLRPARVLQSPFIAGQERVKLFKHDDNVVVFENYKDNVDEVDKSAFMGKSYRDGKVLQGIHPYIKVLPALMNALKFSMKDPDYHEPEAKELKVIIDSTLPQQTNG</sequence>
<dbReference type="AlphaFoldDB" id="A0A8S0S0T4"/>
<name>A0A8S0S0T4_OLEEU</name>
<comment type="caution">
    <text evidence="1">The sequence shown here is derived from an EMBL/GenBank/DDBJ whole genome shotgun (WGS) entry which is preliminary data.</text>
</comment>